<gene>
    <name evidence="3" type="ORF">GCM10011410_15870</name>
</gene>
<dbReference type="RefSeq" id="WP_188672397.1">
    <property type="nucleotide sequence ID" value="NZ_BMJH01000001.1"/>
</dbReference>
<feature type="region of interest" description="Disordered" evidence="1">
    <location>
        <begin position="56"/>
        <end position="92"/>
    </location>
</feature>
<dbReference type="Pfam" id="PF12728">
    <property type="entry name" value="HTH_17"/>
    <property type="match status" value="1"/>
</dbReference>
<dbReference type="Proteomes" id="UP000641514">
    <property type="component" value="Unassembled WGS sequence"/>
</dbReference>
<evidence type="ECO:0000313" key="4">
    <source>
        <dbReference type="Proteomes" id="UP000641514"/>
    </source>
</evidence>
<reference evidence="3" key="1">
    <citation type="journal article" date="2014" name="Int. J. Syst. Evol. Microbiol.">
        <title>Complete genome sequence of Corynebacterium casei LMG S-19264T (=DSM 44701T), isolated from a smear-ripened cheese.</title>
        <authorList>
            <consortium name="US DOE Joint Genome Institute (JGI-PGF)"/>
            <person name="Walter F."/>
            <person name="Albersmeier A."/>
            <person name="Kalinowski J."/>
            <person name="Ruckert C."/>
        </authorList>
    </citation>
    <scope>NUCLEOTIDE SEQUENCE</scope>
    <source>
        <strain evidence="3">CGMCC 1.15478</strain>
    </source>
</reference>
<feature type="compositionally biased region" description="Basic and acidic residues" evidence="1">
    <location>
        <begin position="61"/>
        <end position="79"/>
    </location>
</feature>
<evidence type="ECO:0000313" key="3">
    <source>
        <dbReference type="EMBL" id="GGC64200.1"/>
    </source>
</evidence>
<protein>
    <recommendedName>
        <fullName evidence="2">Helix-turn-helix domain-containing protein</fullName>
    </recommendedName>
</protein>
<sequence>MTEQATTGTRPRWSAAEAARRCGVGRATIQRALDGGRLPGAVKTEDGWQIPLEDLLAAGFKPDRPSPPEDQTTKSEANKPSESSDTTEVSKLTARVQELETELLVTKTRAESEAARRTAAEVLAQERLERVSDLRSALRMLEAAKPQTPTDTPPAQPQQQGQPTTVYISAARHRRRERRRSFREWWEDRKAPIDIPNGESTSQPTSTANTTVIEENEVIDNR</sequence>
<feature type="compositionally biased region" description="Basic residues" evidence="1">
    <location>
        <begin position="171"/>
        <end position="181"/>
    </location>
</feature>
<feature type="domain" description="Helix-turn-helix" evidence="2">
    <location>
        <begin position="15"/>
        <end position="57"/>
    </location>
</feature>
<reference evidence="3" key="2">
    <citation type="submission" date="2020-09" db="EMBL/GenBank/DDBJ databases">
        <authorList>
            <person name="Sun Q."/>
            <person name="Zhou Y."/>
        </authorList>
    </citation>
    <scope>NUCLEOTIDE SEQUENCE</scope>
    <source>
        <strain evidence="3">CGMCC 1.15478</strain>
    </source>
</reference>
<dbReference type="EMBL" id="BMJH01000001">
    <property type="protein sequence ID" value="GGC64200.1"/>
    <property type="molecule type" value="Genomic_DNA"/>
</dbReference>
<keyword evidence="4" id="KW-1185">Reference proteome</keyword>
<organism evidence="3 4">
    <name type="scientific">Hoyosella rhizosphaerae</name>
    <dbReference type="NCBI Taxonomy" id="1755582"/>
    <lineage>
        <taxon>Bacteria</taxon>
        <taxon>Bacillati</taxon>
        <taxon>Actinomycetota</taxon>
        <taxon>Actinomycetes</taxon>
        <taxon>Mycobacteriales</taxon>
        <taxon>Hoyosellaceae</taxon>
        <taxon>Hoyosella</taxon>
    </lineage>
</organism>
<dbReference type="AlphaFoldDB" id="A0A916U911"/>
<evidence type="ECO:0000259" key="2">
    <source>
        <dbReference type="Pfam" id="PF12728"/>
    </source>
</evidence>
<feature type="compositionally biased region" description="Polar residues" evidence="1">
    <location>
        <begin position="80"/>
        <end position="90"/>
    </location>
</feature>
<feature type="region of interest" description="Disordered" evidence="1">
    <location>
        <begin position="144"/>
        <end position="222"/>
    </location>
</feature>
<feature type="compositionally biased region" description="Basic and acidic residues" evidence="1">
    <location>
        <begin position="182"/>
        <end position="192"/>
    </location>
</feature>
<proteinExistence type="predicted"/>
<feature type="compositionally biased region" description="Polar residues" evidence="1">
    <location>
        <begin position="198"/>
        <end position="213"/>
    </location>
</feature>
<comment type="caution">
    <text evidence="3">The sequence shown here is derived from an EMBL/GenBank/DDBJ whole genome shotgun (WGS) entry which is preliminary data.</text>
</comment>
<accession>A0A916U911</accession>
<evidence type="ECO:0000256" key="1">
    <source>
        <dbReference type="SAM" id="MobiDB-lite"/>
    </source>
</evidence>
<name>A0A916U911_9ACTN</name>
<dbReference type="InterPro" id="IPR041657">
    <property type="entry name" value="HTH_17"/>
</dbReference>